<sequence length="54" mass="6238">MNCVVWSSEKVRTLEDARRRARKTWFLVILVDELGQFVTKLGQPVELGYSLADL</sequence>
<feature type="non-terminal residue" evidence="1">
    <location>
        <position position="1"/>
    </location>
</feature>
<evidence type="ECO:0000313" key="2">
    <source>
        <dbReference type="Proteomes" id="UP000593568"/>
    </source>
</evidence>
<dbReference type="Proteomes" id="UP000593568">
    <property type="component" value="Unassembled WGS sequence"/>
</dbReference>
<keyword evidence="2" id="KW-1185">Reference proteome</keyword>
<name>A0A7J9DBC8_9ROSI</name>
<dbReference type="AlphaFoldDB" id="A0A7J9DBC8"/>
<comment type="caution">
    <text evidence="1">The sequence shown here is derived from an EMBL/GenBank/DDBJ whole genome shotgun (WGS) entry which is preliminary data.</text>
</comment>
<proteinExistence type="predicted"/>
<dbReference type="EMBL" id="JABEZW010000001">
    <property type="protein sequence ID" value="MBA0757888.1"/>
    <property type="molecule type" value="Genomic_DNA"/>
</dbReference>
<organism evidence="1 2">
    <name type="scientific">Gossypium trilobum</name>
    <dbReference type="NCBI Taxonomy" id="34281"/>
    <lineage>
        <taxon>Eukaryota</taxon>
        <taxon>Viridiplantae</taxon>
        <taxon>Streptophyta</taxon>
        <taxon>Embryophyta</taxon>
        <taxon>Tracheophyta</taxon>
        <taxon>Spermatophyta</taxon>
        <taxon>Magnoliopsida</taxon>
        <taxon>eudicotyledons</taxon>
        <taxon>Gunneridae</taxon>
        <taxon>Pentapetalae</taxon>
        <taxon>rosids</taxon>
        <taxon>malvids</taxon>
        <taxon>Malvales</taxon>
        <taxon>Malvaceae</taxon>
        <taxon>Malvoideae</taxon>
        <taxon>Gossypium</taxon>
    </lineage>
</organism>
<evidence type="ECO:0000313" key="1">
    <source>
        <dbReference type="EMBL" id="MBA0757888.1"/>
    </source>
</evidence>
<reference evidence="1 2" key="1">
    <citation type="journal article" date="2019" name="Genome Biol. Evol.">
        <title>Insights into the evolution of the New World diploid cottons (Gossypium, subgenus Houzingenia) based on genome sequencing.</title>
        <authorList>
            <person name="Grover C.E."/>
            <person name="Arick M.A. 2nd"/>
            <person name="Thrash A."/>
            <person name="Conover J.L."/>
            <person name="Sanders W.S."/>
            <person name="Peterson D.G."/>
            <person name="Frelichowski J.E."/>
            <person name="Scheffler J.A."/>
            <person name="Scheffler B.E."/>
            <person name="Wendel J.F."/>
        </authorList>
    </citation>
    <scope>NUCLEOTIDE SEQUENCE [LARGE SCALE GENOMIC DNA]</scope>
    <source>
        <strain evidence="1">8</strain>
        <tissue evidence="1">Leaf</tissue>
    </source>
</reference>
<accession>A0A7J9DBC8</accession>
<gene>
    <name evidence="1" type="ORF">Gotri_020933</name>
</gene>
<protein>
    <submittedName>
        <fullName evidence="1">Uncharacterized protein</fullName>
    </submittedName>
</protein>